<dbReference type="GO" id="GO:0001726">
    <property type="term" value="C:ruffle"/>
    <property type="evidence" value="ECO:0007669"/>
    <property type="project" value="UniProtKB-SubCell"/>
</dbReference>
<evidence type="ECO:0000256" key="16">
    <source>
        <dbReference type="ARBA" id="ARBA00022741"/>
    </source>
</evidence>
<evidence type="ECO:0000256" key="15">
    <source>
        <dbReference type="ARBA" id="ARBA00022723"/>
    </source>
</evidence>
<accession>C3KHZ0</accession>
<evidence type="ECO:0000256" key="9">
    <source>
        <dbReference type="ARBA" id="ARBA00008142"/>
    </source>
</evidence>
<keyword evidence="21" id="KW-0966">Cell projection</keyword>
<evidence type="ECO:0000256" key="6">
    <source>
        <dbReference type="ARBA" id="ARBA00004466"/>
    </source>
</evidence>
<dbReference type="Gene3D" id="3.30.70.141">
    <property type="entry name" value="Nucleoside diphosphate kinase-like domain"/>
    <property type="match status" value="1"/>
</dbReference>
<name>C3KHZ0_ANOFI</name>
<comment type="catalytic activity">
    <reaction evidence="2">
        <text>a ribonucleoside 5'-diphosphate + ATP = a ribonucleoside 5'-triphosphate + ADP</text>
        <dbReference type="Rhea" id="RHEA:18113"/>
        <dbReference type="ChEBI" id="CHEBI:30616"/>
        <dbReference type="ChEBI" id="CHEBI:57930"/>
        <dbReference type="ChEBI" id="CHEBI:61557"/>
        <dbReference type="ChEBI" id="CHEBI:456216"/>
        <dbReference type="EC" id="2.7.4.6"/>
    </reaction>
</comment>
<keyword evidence="12" id="KW-0963">Cytoplasm</keyword>
<sequence>MAEMKERTFIAIKPDGVQRGIIGEVIKRFETKGFKLVGMKMLHASDDLLMKHYADLKERPFFPTLIKYMSSGPVIAMVWEGKGAVKTGRVMLGETSDLFASYFLFFVHGLERRRTEVLKVSIITSPSALLSSYCTWIWSLMSRSGMNSFLSSIPFLETFHRSLKCTVNDCNYP</sequence>
<dbReference type="GO" id="GO:0030027">
    <property type="term" value="C:lamellipodium"/>
    <property type="evidence" value="ECO:0007669"/>
    <property type="project" value="UniProtKB-SubCell"/>
</dbReference>
<keyword evidence="14" id="KW-0808">Transferase</keyword>
<evidence type="ECO:0000256" key="18">
    <source>
        <dbReference type="ARBA" id="ARBA00022840"/>
    </source>
</evidence>
<comment type="caution">
    <text evidence="23">Lacks conserved residue(s) required for the propagation of feature annotation.</text>
</comment>
<dbReference type="SMART" id="SM00562">
    <property type="entry name" value="NDK"/>
    <property type="match status" value="1"/>
</dbReference>
<evidence type="ECO:0000256" key="23">
    <source>
        <dbReference type="PROSITE-ProRule" id="PRU00706"/>
    </source>
</evidence>
<dbReference type="EMBL" id="BT082555">
    <property type="protein sequence ID" value="ACQ58262.1"/>
    <property type="molecule type" value="mRNA"/>
</dbReference>
<evidence type="ECO:0000259" key="25">
    <source>
        <dbReference type="SMART" id="SM00562"/>
    </source>
</evidence>
<keyword evidence="22" id="KW-0131">Cell cycle</keyword>
<dbReference type="GO" id="GO:0046872">
    <property type="term" value="F:metal ion binding"/>
    <property type="evidence" value="ECO:0007669"/>
    <property type="project" value="UniProtKB-KW"/>
</dbReference>
<dbReference type="FunFam" id="3.30.70.141:FF:000039">
    <property type="entry name" value="Nucleoside diphosphate kinase B"/>
    <property type="match status" value="1"/>
</dbReference>
<dbReference type="Pfam" id="PF00334">
    <property type="entry name" value="NDK"/>
    <property type="match status" value="1"/>
</dbReference>
<dbReference type="EC" id="2.7.4.6" evidence="10"/>
<evidence type="ECO:0000256" key="5">
    <source>
        <dbReference type="ARBA" id="ARBA00004123"/>
    </source>
</evidence>
<protein>
    <recommendedName>
        <fullName evidence="11">Nucleoside diphosphate kinase B</fullName>
        <ecNumber evidence="10">2.7.4.6</ecNumber>
    </recommendedName>
</protein>
<dbReference type="GO" id="GO:0006183">
    <property type="term" value="P:GTP biosynthetic process"/>
    <property type="evidence" value="ECO:0007669"/>
    <property type="project" value="InterPro"/>
</dbReference>
<dbReference type="CDD" id="cd04413">
    <property type="entry name" value="NDPk_I"/>
    <property type="match status" value="1"/>
</dbReference>
<comment type="cofactor">
    <cofactor evidence="3">
        <name>Mg(2+)</name>
        <dbReference type="ChEBI" id="CHEBI:18420"/>
    </cofactor>
</comment>
<keyword evidence="20" id="KW-0539">Nucleus</keyword>
<dbReference type="GO" id="GO:0004550">
    <property type="term" value="F:nucleoside diphosphate kinase activity"/>
    <property type="evidence" value="ECO:0007669"/>
    <property type="project" value="UniProtKB-EC"/>
</dbReference>
<gene>
    <name evidence="26" type="primary">NDK</name>
</gene>
<comment type="subcellular location">
    <subcellularLocation>
        <location evidence="8">Cell projection</location>
        <location evidence="8">Lamellipodium</location>
    </subcellularLocation>
    <subcellularLocation>
        <location evidence="6">Cell projection</location>
        <location evidence="6">Ruffle</location>
    </subcellularLocation>
    <subcellularLocation>
        <location evidence="7">Cytoplasm</location>
    </subcellularLocation>
    <subcellularLocation>
        <location evidence="5">Nucleus</location>
    </subcellularLocation>
</comment>
<keyword evidence="15" id="KW-0479">Metal-binding</keyword>
<feature type="domain" description="Nucleoside diphosphate kinase-like" evidence="25">
    <location>
        <begin position="5"/>
        <end position="112"/>
    </location>
</feature>
<keyword evidence="18" id="KW-0067">ATP-binding</keyword>
<proteinExistence type="evidence at transcript level"/>
<evidence type="ECO:0000256" key="8">
    <source>
        <dbReference type="ARBA" id="ARBA00004510"/>
    </source>
</evidence>
<dbReference type="InterPro" id="IPR036850">
    <property type="entry name" value="NDK-like_dom_sf"/>
</dbReference>
<dbReference type="GO" id="GO:0005524">
    <property type="term" value="F:ATP binding"/>
    <property type="evidence" value="ECO:0007669"/>
    <property type="project" value="UniProtKB-KW"/>
</dbReference>
<evidence type="ECO:0000256" key="13">
    <source>
        <dbReference type="ARBA" id="ARBA00022553"/>
    </source>
</evidence>
<dbReference type="AlphaFoldDB" id="C3KHZ0"/>
<evidence type="ECO:0000256" key="20">
    <source>
        <dbReference type="ARBA" id="ARBA00023242"/>
    </source>
</evidence>
<evidence type="ECO:0000256" key="17">
    <source>
        <dbReference type="ARBA" id="ARBA00022777"/>
    </source>
</evidence>
<dbReference type="GO" id="GO:0005634">
    <property type="term" value="C:nucleus"/>
    <property type="evidence" value="ECO:0007669"/>
    <property type="project" value="UniProtKB-SubCell"/>
</dbReference>
<evidence type="ECO:0000256" key="14">
    <source>
        <dbReference type="ARBA" id="ARBA00022679"/>
    </source>
</evidence>
<dbReference type="SUPFAM" id="SSF54919">
    <property type="entry name" value="Nucleoside diphosphate kinase, NDK"/>
    <property type="match status" value="1"/>
</dbReference>
<dbReference type="PANTHER" id="PTHR11349">
    <property type="entry name" value="NUCLEOSIDE DIPHOSPHATE KINASE"/>
    <property type="match status" value="1"/>
</dbReference>
<comment type="similarity">
    <text evidence="9 23 24">Belongs to the NDK family.</text>
</comment>
<evidence type="ECO:0000256" key="4">
    <source>
        <dbReference type="ARBA" id="ARBA00003465"/>
    </source>
</evidence>
<keyword evidence="19" id="KW-0460">Magnesium</keyword>
<keyword evidence="16" id="KW-0547">Nucleotide-binding</keyword>
<dbReference type="GO" id="GO:0005737">
    <property type="term" value="C:cytoplasm"/>
    <property type="evidence" value="ECO:0007669"/>
    <property type="project" value="UniProtKB-SubCell"/>
</dbReference>
<evidence type="ECO:0000256" key="7">
    <source>
        <dbReference type="ARBA" id="ARBA00004496"/>
    </source>
</evidence>
<keyword evidence="13" id="KW-0597">Phosphoprotein</keyword>
<evidence type="ECO:0000313" key="26">
    <source>
        <dbReference type="EMBL" id="ACQ58262.1"/>
    </source>
</evidence>
<reference evidence="26" key="1">
    <citation type="submission" date="2009-05" db="EMBL/GenBank/DDBJ databases">
        <title>Anoplopoma fimbria ESTs and full-length cDNAs.</title>
        <authorList>
            <person name="Messmer A."/>
            <person name="Rondeau E."/>
            <person name="Sanderson D."/>
            <person name="Cooper G."/>
            <person name="Leong J."/>
            <person name="Koop B.F."/>
        </authorList>
    </citation>
    <scope>NUCLEOTIDE SEQUENCE</scope>
    <source>
        <tissue evidence="26">Brain</tissue>
    </source>
</reference>
<evidence type="ECO:0000256" key="1">
    <source>
        <dbReference type="ARBA" id="ARBA00000082"/>
    </source>
</evidence>
<comment type="catalytic activity">
    <reaction evidence="1">
        <text>a 2'-deoxyribonucleoside 5'-diphosphate + ATP = a 2'-deoxyribonucleoside 5'-triphosphate + ADP</text>
        <dbReference type="Rhea" id="RHEA:44640"/>
        <dbReference type="ChEBI" id="CHEBI:30616"/>
        <dbReference type="ChEBI" id="CHEBI:61560"/>
        <dbReference type="ChEBI" id="CHEBI:73316"/>
        <dbReference type="ChEBI" id="CHEBI:456216"/>
        <dbReference type="EC" id="2.7.4.6"/>
    </reaction>
</comment>
<dbReference type="GO" id="GO:0006228">
    <property type="term" value="P:UTP biosynthetic process"/>
    <property type="evidence" value="ECO:0007669"/>
    <property type="project" value="InterPro"/>
</dbReference>
<comment type="function">
    <text evidence="4">Major role in the synthesis of nucleoside triphosphates other than ATP.</text>
</comment>
<evidence type="ECO:0000256" key="3">
    <source>
        <dbReference type="ARBA" id="ARBA00001946"/>
    </source>
</evidence>
<evidence type="ECO:0000256" key="2">
    <source>
        <dbReference type="ARBA" id="ARBA00000937"/>
    </source>
</evidence>
<dbReference type="InterPro" id="IPR034907">
    <property type="entry name" value="NDK-like_dom"/>
</dbReference>
<evidence type="ECO:0000256" key="12">
    <source>
        <dbReference type="ARBA" id="ARBA00022490"/>
    </source>
</evidence>
<evidence type="ECO:0000256" key="10">
    <source>
        <dbReference type="ARBA" id="ARBA00012966"/>
    </source>
</evidence>
<evidence type="ECO:0000256" key="19">
    <source>
        <dbReference type="ARBA" id="ARBA00022842"/>
    </source>
</evidence>
<dbReference type="GO" id="GO:0006241">
    <property type="term" value="P:CTP biosynthetic process"/>
    <property type="evidence" value="ECO:0007669"/>
    <property type="project" value="InterPro"/>
</dbReference>
<evidence type="ECO:0000256" key="24">
    <source>
        <dbReference type="RuleBase" id="RU004011"/>
    </source>
</evidence>
<organism evidence="26">
    <name type="scientific">Anoplopoma fimbria</name>
    <name type="common">Sablefish</name>
    <dbReference type="NCBI Taxonomy" id="229290"/>
    <lineage>
        <taxon>Eukaryota</taxon>
        <taxon>Metazoa</taxon>
        <taxon>Chordata</taxon>
        <taxon>Craniata</taxon>
        <taxon>Vertebrata</taxon>
        <taxon>Euteleostomi</taxon>
        <taxon>Actinopterygii</taxon>
        <taxon>Neopterygii</taxon>
        <taxon>Teleostei</taxon>
        <taxon>Neoteleostei</taxon>
        <taxon>Acanthomorphata</taxon>
        <taxon>Eupercaria</taxon>
        <taxon>Perciformes</taxon>
        <taxon>Cottioidei</taxon>
        <taxon>Anoplopomatales</taxon>
        <taxon>Anoplopomatidae</taxon>
        <taxon>Anoplopoma</taxon>
    </lineage>
</organism>
<dbReference type="PRINTS" id="PR01243">
    <property type="entry name" value="NUCDPKINASE"/>
</dbReference>
<dbReference type="InterPro" id="IPR001564">
    <property type="entry name" value="Nucleoside_diP_kinase"/>
</dbReference>
<evidence type="ECO:0000256" key="22">
    <source>
        <dbReference type="ARBA" id="ARBA00023306"/>
    </source>
</evidence>
<evidence type="ECO:0000256" key="11">
    <source>
        <dbReference type="ARBA" id="ARBA00013499"/>
    </source>
</evidence>
<evidence type="ECO:0000256" key="21">
    <source>
        <dbReference type="ARBA" id="ARBA00023273"/>
    </source>
</evidence>
<dbReference type="PROSITE" id="PS51374">
    <property type="entry name" value="NDPK_LIKE"/>
    <property type="match status" value="1"/>
</dbReference>
<keyword evidence="17 26" id="KW-0418">Kinase</keyword>